<dbReference type="Proteomes" id="UP000297280">
    <property type="component" value="Unassembled WGS sequence"/>
</dbReference>
<reference evidence="1 2" key="1">
    <citation type="submission" date="2017-12" db="EMBL/GenBank/DDBJ databases">
        <title>Comparative genomics of Botrytis spp.</title>
        <authorList>
            <person name="Valero-Jimenez C.A."/>
            <person name="Tapia P."/>
            <person name="Veloso J."/>
            <person name="Silva-Moreno E."/>
            <person name="Staats M."/>
            <person name="Valdes J.H."/>
            <person name="Van Kan J.A.L."/>
        </authorList>
    </citation>
    <scope>NUCLEOTIDE SEQUENCE [LARGE SCALE GENOMIC DNA]</scope>
    <source>
        <strain evidence="1 2">MUCL3349</strain>
    </source>
</reference>
<protein>
    <submittedName>
        <fullName evidence="1">Uncharacterized protein</fullName>
    </submittedName>
</protein>
<sequence>MKPWDVKCEGELIRDWNQSEAWDLRANLDGESWKCCYLPDDKTPTRNDSCKVTGEHSAWSIVHGMGEERRVRLIAVEHQLFLDSLEDHSNIKVERGIFPYTLSFDETKAEDSNEHPIEVVLQHLTDDQMNPRQSQAARDGAASSDGLFRSNIAADMISMKF</sequence>
<name>A0A4Z1KIP6_9HELO</name>
<evidence type="ECO:0000313" key="2">
    <source>
        <dbReference type="Proteomes" id="UP000297280"/>
    </source>
</evidence>
<dbReference type="InterPro" id="IPR036188">
    <property type="entry name" value="FAD/NAD-bd_sf"/>
</dbReference>
<accession>A0A4Z1KIP6</accession>
<comment type="caution">
    <text evidence="1">The sequence shown here is derived from an EMBL/GenBank/DDBJ whole genome shotgun (WGS) entry which is preliminary data.</text>
</comment>
<dbReference type="EMBL" id="PQXO01001187">
    <property type="protein sequence ID" value="TGO81347.1"/>
    <property type="molecule type" value="Genomic_DNA"/>
</dbReference>
<organism evidence="1 2">
    <name type="scientific">Botrytis porri</name>
    <dbReference type="NCBI Taxonomy" id="87229"/>
    <lineage>
        <taxon>Eukaryota</taxon>
        <taxon>Fungi</taxon>
        <taxon>Dikarya</taxon>
        <taxon>Ascomycota</taxon>
        <taxon>Pezizomycotina</taxon>
        <taxon>Leotiomycetes</taxon>
        <taxon>Helotiales</taxon>
        <taxon>Sclerotiniaceae</taxon>
        <taxon>Botrytis</taxon>
    </lineage>
</organism>
<dbReference type="STRING" id="87229.A0A4Z1KIP6"/>
<dbReference type="Gene3D" id="3.50.50.60">
    <property type="entry name" value="FAD/NAD(P)-binding domain"/>
    <property type="match status" value="1"/>
</dbReference>
<evidence type="ECO:0000313" key="1">
    <source>
        <dbReference type="EMBL" id="TGO81347.1"/>
    </source>
</evidence>
<proteinExistence type="predicted"/>
<dbReference type="AlphaFoldDB" id="A0A4Z1KIP6"/>
<keyword evidence="2" id="KW-1185">Reference proteome</keyword>
<gene>
    <name evidence="1" type="ORF">BPOR_1194g00010</name>
</gene>